<comment type="subunit">
    <text evidence="2">The complex is composed of two ATP-binding proteins (UgpC), two transmembrane proteins (UgpA and UgpE) and a solute-binding protein (UgpB).</text>
</comment>
<keyword evidence="5" id="KW-0997">Cell inner membrane</keyword>
<dbReference type="PANTHER" id="PTHR43227:SF9">
    <property type="entry name" value="SN-GLYCEROL-3-PHOSPHATE TRANSPORT SYSTEM PERMEASE PROTEIN UGPA"/>
    <property type="match status" value="1"/>
</dbReference>
<evidence type="ECO:0000256" key="9">
    <source>
        <dbReference type="ARBA" id="ARBA00040780"/>
    </source>
</evidence>
<dbReference type="GO" id="GO:0055085">
    <property type="term" value="P:transmembrane transport"/>
    <property type="evidence" value="ECO:0007669"/>
    <property type="project" value="InterPro"/>
</dbReference>
<dbReference type="Proteomes" id="UP000222824">
    <property type="component" value="Unassembled WGS sequence"/>
</dbReference>
<evidence type="ECO:0000256" key="2">
    <source>
        <dbReference type="ARBA" id="ARBA00011557"/>
    </source>
</evidence>
<keyword evidence="3 10" id="KW-0813">Transport</keyword>
<gene>
    <name evidence="12" type="ORF">DJ69_03870</name>
</gene>
<dbReference type="InterPro" id="IPR035906">
    <property type="entry name" value="MetI-like_sf"/>
</dbReference>
<dbReference type="RefSeq" id="WP_099254390.1">
    <property type="nucleotide sequence ID" value="NZ_NHOA01000029.1"/>
</dbReference>
<dbReference type="Pfam" id="PF00528">
    <property type="entry name" value="BPD_transp_1"/>
    <property type="match status" value="1"/>
</dbReference>
<comment type="caution">
    <text evidence="12">The sequence shown here is derived from an EMBL/GenBank/DDBJ whole genome shotgun (WGS) entry which is preliminary data.</text>
</comment>
<comment type="subcellular location">
    <subcellularLocation>
        <location evidence="1">Cell inner membrane</location>
        <topology evidence="1">Multi-pass membrane protein</topology>
    </subcellularLocation>
    <subcellularLocation>
        <location evidence="10">Cell membrane</location>
        <topology evidence="10">Multi-pass membrane protein</topology>
    </subcellularLocation>
</comment>
<feature type="transmembrane region" description="Helical" evidence="10">
    <location>
        <begin position="70"/>
        <end position="91"/>
    </location>
</feature>
<keyword evidence="8 10" id="KW-0472">Membrane</keyword>
<evidence type="ECO:0000259" key="11">
    <source>
        <dbReference type="PROSITE" id="PS50928"/>
    </source>
</evidence>
<proteinExistence type="inferred from homology"/>
<keyword evidence="13" id="KW-1185">Reference proteome</keyword>
<evidence type="ECO:0000256" key="6">
    <source>
        <dbReference type="ARBA" id="ARBA00022692"/>
    </source>
</evidence>
<dbReference type="PANTHER" id="PTHR43227">
    <property type="entry name" value="BLL4140 PROTEIN"/>
    <property type="match status" value="1"/>
</dbReference>
<evidence type="ECO:0000256" key="5">
    <source>
        <dbReference type="ARBA" id="ARBA00022519"/>
    </source>
</evidence>
<evidence type="ECO:0000256" key="4">
    <source>
        <dbReference type="ARBA" id="ARBA00022475"/>
    </source>
</evidence>
<comment type="similarity">
    <text evidence="10">Belongs to the binding-protein-dependent transport system permease family.</text>
</comment>
<dbReference type="CDD" id="cd06261">
    <property type="entry name" value="TM_PBP2"/>
    <property type="match status" value="1"/>
</dbReference>
<dbReference type="InterPro" id="IPR000515">
    <property type="entry name" value="MetI-like"/>
</dbReference>
<evidence type="ECO:0000256" key="8">
    <source>
        <dbReference type="ARBA" id="ARBA00023136"/>
    </source>
</evidence>
<feature type="transmembrane region" description="Helical" evidence="10">
    <location>
        <begin position="204"/>
        <end position="226"/>
    </location>
</feature>
<evidence type="ECO:0000256" key="3">
    <source>
        <dbReference type="ARBA" id="ARBA00022448"/>
    </source>
</evidence>
<evidence type="ECO:0000313" key="13">
    <source>
        <dbReference type="Proteomes" id="UP000222824"/>
    </source>
</evidence>
<evidence type="ECO:0000256" key="7">
    <source>
        <dbReference type="ARBA" id="ARBA00022989"/>
    </source>
</evidence>
<evidence type="ECO:0000256" key="1">
    <source>
        <dbReference type="ARBA" id="ARBA00004429"/>
    </source>
</evidence>
<accession>A0A2G1WLI6</accession>
<reference evidence="12 13" key="1">
    <citation type="journal article" date="2014" name="Front. Microbiol.">
        <title>Population and genomic analysis of the genus Halorubrum.</title>
        <authorList>
            <person name="Fullmer M.S."/>
            <person name="Soucy S.M."/>
            <person name="Swithers K.S."/>
            <person name="Makkay A.M."/>
            <person name="Wheeler R."/>
            <person name="Ventosa A."/>
            <person name="Gogarten J.P."/>
            <person name="Papke R.T."/>
        </authorList>
    </citation>
    <scope>NUCLEOTIDE SEQUENCE [LARGE SCALE GENOMIC DNA]</scope>
    <source>
        <strain evidence="12 13">C49</strain>
    </source>
</reference>
<feature type="transmembrane region" description="Helical" evidence="10">
    <location>
        <begin position="258"/>
        <end position="281"/>
    </location>
</feature>
<organism evidence="12 13">
    <name type="scientific">Halorubrum persicum</name>
    <dbReference type="NCBI Taxonomy" id="1383844"/>
    <lineage>
        <taxon>Archaea</taxon>
        <taxon>Methanobacteriati</taxon>
        <taxon>Methanobacteriota</taxon>
        <taxon>Stenosarchaea group</taxon>
        <taxon>Halobacteria</taxon>
        <taxon>Halobacteriales</taxon>
        <taxon>Haloferacaceae</taxon>
        <taxon>Halorubrum</taxon>
    </lineage>
</organism>
<feature type="transmembrane region" description="Helical" evidence="10">
    <location>
        <begin position="103"/>
        <end position="128"/>
    </location>
</feature>
<sequence>MSTREIFDSRIESGLLLLPTLLVSLVFLYYPTALAIRTSFFDSSFGQGDEFVGLKNYVTLLTDSGYHSSLLLSVLFAAVVVVGVIAVSLYLTFLIHEVDTGQGLYLISVIWPYALPPAVGALVFLFIVHPTLGVLTGPIEALGVDVDWFNNGPQAFVVVALAAIWKQIGYNVIFMIAAMNNVPNTLTETAELDGVTGLRRLVSVYVPIMTPTLFFLVIINTIYAFFSTFAFVDLLTSGGPSNATNILIFDLYQEGFSFFNFGVASAKSVVLFLLVGVLMFVQFRVTDEYSYYGA</sequence>
<dbReference type="PROSITE" id="PS50928">
    <property type="entry name" value="ABC_TM1"/>
    <property type="match status" value="1"/>
</dbReference>
<protein>
    <recommendedName>
        <fullName evidence="9">sn-glycerol-3-phosphate transport system permease protein UgpA</fullName>
    </recommendedName>
</protein>
<keyword evidence="4" id="KW-1003">Cell membrane</keyword>
<dbReference type="OrthoDB" id="45815at2157"/>
<name>A0A2G1WLI6_9EURY</name>
<evidence type="ECO:0000256" key="10">
    <source>
        <dbReference type="RuleBase" id="RU363032"/>
    </source>
</evidence>
<dbReference type="GO" id="GO:0005886">
    <property type="term" value="C:plasma membrane"/>
    <property type="evidence" value="ECO:0007669"/>
    <property type="project" value="UniProtKB-SubCell"/>
</dbReference>
<feature type="transmembrane region" description="Helical" evidence="10">
    <location>
        <begin position="12"/>
        <end position="30"/>
    </location>
</feature>
<dbReference type="EMBL" id="NHOA01000029">
    <property type="protein sequence ID" value="PHQ39836.1"/>
    <property type="molecule type" value="Genomic_DNA"/>
</dbReference>
<feature type="domain" description="ABC transmembrane type-1" evidence="11">
    <location>
        <begin position="70"/>
        <end position="282"/>
    </location>
</feature>
<dbReference type="AlphaFoldDB" id="A0A2G1WLI6"/>
<dbReference type="SUPFAM" id="SSF161098">
    <property type="entry name" value="MetI-like"/>
    <property type="match status" value="1"/>
</dbReference>
<keyword evidence="7 10" id="KW-1133">Transmembrane helix</keyword>
<dbReference type="InterPro" id="IPR050809">
    <property type="entry name" value="UgpAE/MalFG_permease"/>
</dbReference>
<evidence type="ECO:0000313" key="12">
    <source>
        <dbReference type="EMBL" id="PHQ39836.1"/>
    </source>
</evidence>
<dbReference type="Gene3D" id="1.10.3720.10">
    <property type="entry name" value="MetI-like"/>
    <property type="match status" value="1"/>
</dbReference>
<keyword evidence="6 10" id="KW-0812">Transmembrane</keyword>